<comment type="caution">
    <text evidence="1">The sequence shown here is derived from an EMBL/GenBank/DDBJ whole genome shotgun (WGS) entry which is preliminary data.</text>
</comment>
<gene>
    <name evidence="1" type="ORF">Pint_22537</name>
</gene>
<organism evidence="1 2">
    <name type="scientific">Pistacia integerrima</name>
    <dbReference type="NCBI Taxonomy" id="434235"/>
    <lineage>
        <taxon>Eukaryota</taxon>
        <taxon>Viridiplantae</taxon>
        <taxon>Streptophyta</taxon>
        <taxon>Embryophyta</taxon>
        <taxon>Tracheophyta</taxon>
        <taxon>Spermatophyta</taxon>
        <taxon>Magnoliopsida</taxon>
        <taxon>eudicotyledons</taxon>
        <taxon>Gunneridae</taxon>
        <taxon>Pentapetalae</taxon>
        <taxon>rosids</taxon>
        <taxon>malvids</taxon>
        <taxon>Sapindales</taxon>
        <taxon>Anacardiaceae</taxon>
        <taxon>Pistacia</taxon>
    </lineage>
</organism>
<dbReference type="Proteomes" id="UP001163603">
    <property type="component" value="Chromosome 6"/>
</dbReference>
<proteinExistence type="predicted"/>
<dbReference type="EMBL" id="CM047741">
    <property type="protein sequence ID" value="KAJ0037962.1"/>
    <property type="molecule type" value="Genomic_DNA"/>
</dbReference>
<sequence>MAKECTESSVTTSPSPPNWWDLHHATSLSSWNNTGSTPWHQQNINSNSSCEEEVSISTSFTYASNQSGLTVDSSHRLVHEPASSTELIGEHTPDNHLWSHVLSSVGSNGDLHNSQDVGENLLDALSSKSISIGIFEPAYDYLKKMDTNWEFTNSSSFNDFDKHLNGGLSESSTENERLNKLSNLVSHWSIAPPDPEINRHFDPQTCNISLSSSMDHQYNSQPNFCHMKPRLFADSTPSGTTRNSGILSYYGHHDLKVENEHQDCNTPTSFIRKSFNTGGLGNNHVGLNSTNSMVEGDNKYYYGMSHSQYCANARNFADAITLSSRLTKPLIDIHVPKPYFKSLNLSDCKKRTSSPTTMNGRERGTNEWKKKRSEQNSEAVLKKPKTESSTSSSLKASKVKLGDRITALQQIVSPFGKTDTASVLYEAIIYIKSLQEQVQLLSNPYMKSNLHKDPWGGLDRKEKGDVKIDLRSRGLCLVPVSCTPKVYHENTGSDYWTPAYRGCLYR</sequence>
<name>A0ACC0YIT6_9ROSI</name>
<reference evidence="2" key="1">
    <citation type="journal article" date="2023" name="G3 (Bethesda)">
        <title>Genome assembly and association tests identify interacting loci associated with vigor, precocity, and sex in interspecific pistachio rootstocks.</title>
        <authorList>
            <person name="Palmer W."/>
            <person name="Jacygrad E."/>
            <person name="Sagayaradj S."/>
            <person name="Cavanaugh K."/>
            <person name="Han R."/>
            <person name="Bertier L."/>
            <person name="Beede B."/>
            <person name="Kafkas S."/>
            <person name="Golino D."/>
            <person name="Preece J."/>
            <person name="Michelmore R."/>
        </authorList>
    </citation>
    <scope>NUCLEOTIDE SEQUENCE [LARGE SCALE GENOMIC DNA]</scope>
</reference>
<evidence type="ECO:0000313" key="1">
    <source>
        <dbReference type="EMBL" id="KAJ0037962.1"/>
    </source>
</evidence>
<keyword evidence="2" id="KW-1185">Reference proteome</keyword>
<evidence type="ECO:0000313" key="2">
    <source>
        <dbReference type="Proteomes" id="UP001163603"/>
    </source>
</evidence>
<protein>
    <submittedName>
        <fullName evidence="1">Uncharacterized protein</fullName>
    </submittedName>
</protein>
<accession>A0ACC0YIT6</accession>